<sequence>MQPFVLCCPALTGTRRGHAALSHPQQESSALDNFWWSVTYWSASP</sequence>
<comment type="caution">
    <text evidence="1">The sequence shown here is derived from an EMBL/GenBank/DDBJ whole genome shotgun (WGS) entry which is preliminary data.</text>
</comment>
<dbReference type="Proteomes" id="UP000324222">
    <property type="component" value="Unassembled WGS sequence"/>
</dbReference>
<accession>A0A5B7HKM4</accession>
<keyword evidence="2" id="KW-1185">Reference proteome</keyword>
<name>A0A5B7HKM4_PORTR</name>
<gene>
    <name evidence="1" type="ORF">E2C01_064028</name>
</gene>
<dbReference type="AlphaFoldDB" id="A0A5B7HKM4"/>
<evidence type="ECO:0000313" key="2">
    <source>
        <dbReference type="Proteomes" id="UP000324222"/>
    </source>
</evidence>
<protein>
    <submittedName>
        <fullName evidence="1">Uncharacterized protein</fullName>
    </submittedName>
</protein>
<organism evidence="1 2">
    <name type="scientific">Portunus trituberculatus</name>
    <name type="common">Swimming crab</name>
    <name type="synonym">Neptunus trituberculatus</name>
    <dbReference type="NCBI Taxonomy" id="210409"/>
    <lineage>
        <taxon>Eukaryota</taxon>
        <taxon>Metazoa</taxon>
        <taxon>Ecdysozoa</taxon>
        <taxon>Arthropoda</taxon>
        <taxon>Crustacea</taxon>
        <taxon>Multicrustacea</taxon>
        <taxon>Malacostraca</taxon>
        <taxon>Eumalacostraca</taxon>
        <taxon>Eucarida</taxon>
        <taxon>Decapoda</taxon>
        <taxon>Pleocyemata</taxon>
        <taxon>Brachyura</taxon>
        <taxon>Eubrachyura</taxon>
        <taxon>Portunoidea</taxon>
        <taxon>Portunidae</taxon>
        <taxon>Portuninae</taxon>
        <taxon>Portunus</taxon>
    </lineage>
</organism>
<dbReference type="EMBL" id="VSRR010030017">
    <property type="protein sequence ID" value="MPC69797.1"/>
    <property type="molecule type" value="Genomic_DNA"/>
</dbReference>
<evidence type="ECO:0000313" key="1">
    <source>
        <dbReference type="EMBL" id="MPC69797.1"/>
    </source>
</evidence>
<proteinExistence type="predicted"/>
<reference evidence="1 2" key="1">
    <citation type="submission" date="2019-05" db="EMBL/GenBank/DDBJ databases">
        <title>Another draft genome of Portunus trituberculatus and its Hox gene families provides insights of decapod evolution.</title>
        <authorList>
            <person name="Jeong J.-H."/>
            <person name="Song I."/>
            <person name="Kim S."/>
            <person name="Choi T."/>
            <person name="Kim D."/>
            <person name="Ryu S."/>
            <person name="Kim W."/>
        </authorList>
    </citation>
    <scope>NUCLEOTIDE SEQUENCE [LARGE SCALE GENOMIC DNA]</scope>
    <source>
        <tissue evidence="1">Muscle</tissue>
    </source>
</reference>